<dbReference type="SUPFAM" id="SSF144083">
    <property type="entry name" value="Magnesium transport protein CorA, transmembrane region"/>
    <property type="match status" value="1"/>
</dbReference>
<accession>A0A5C3QWC3</accession>
<dbReference type="OrthoDB" id="165352at2759"/>
<dbReference type="Gene3D" id="3.30.460.20">
    <property type="entry name" value="CorA soluble domain-like"/>
    <property type="match status" value="1"/>
</dbReference>
<evidence type="ECO:0000256" key="5">
    <source>
        <dbReference type="ARBA" id="ARBA00022692"/>
    </source>
</evidence>
<evidence type="ECO:0000256" key="9">
    <source>
        <dbReference type="SAM" id="Phobius"/>
    </source>
</evidence>
<feature type="transmembrane region" description="Helical" evidence="9">
    <location>
        <begin position="486"/>
        <end position="509"/>
    </location>
</feature>
<keyword evidence="5 9" id="KW-0812">Transmembrane</keyword>
<gene>
    <name evidence="10" type="ORF">BDV98DRAFT_145036</name>
</gene>
<dbReference type="InterPro" id="IPR045863">
    <property type="entry name" value="CorA_TM1_TM2"/>
</dbReference>
<keyword evidence="11" id="KW-1185">Reference proteome</keyword>
<keyword evidence="6 9" id="KW-1133">Transmembrane helix</keyword>
<dbReference type="GO" id="GO:0015095">
    <property type="term" value="F:magnesium ion transmembrane transporter activity"/>
    <property type="evidence" value="ECO:0007669"/>
    <property type="project" value="TreeGrafter"/>
</dbReference>
<feature type="transmembrane region" description="Helical" evidence="9">
    <location>
        <begin position="453"/>
        <end position="474"/>
    </location>
</feature>
<dbReference type="Proteomes" id="UP000305067">
    <property type="component" value="Unassembled WGS sequence"/>
</dbReference>
<comment type="subcellular location">
    <subcellularLocation>
        <location evidence="1">Cell membrane</location>
        <topology evidence="1">Multi-pass membrane protein</topology>
    </subcellularLocation>
</comment>
<evidence type="ECO:0000313" key="11">
    <source>
        <dbReference type="Proteomes" id="UP000305067"/>
    </source>
</evidence>
<feature type="region of interest" description="Disordered" evidence="8">
    <location>
        <begin position="199"/>
        <end position="224"/>
    </location>
</feature>
<evidence type="ECO:0000256" key="4">
    <source>
        <dbReference type="ARBA" id="ARBA00022475"/>
    </source>
</evidence>
<dbReference type="Gene3D" id="1.20.58.340">
    <property type="entry name" value="Magnesium transport protein CorA, transmembrane region"/>
    <property type="match status" value="2"/>
</dbReference>
<dbReference type="Pfam" id="PF01544">
    <property type="entry name" value="CorA"/>
    <property type="match status" value="1"/>
</dbReference>
<evidence type="ECO:0000313" key="10">
    <source>
        <dbReference type="EMBL" id="TFL06285.1"/>
    </source>
</evidence>
<proteinExistence type="inferred from homology"/>
<evidence type="ECO:0000256" key="8">
    <source>
        <dbReference type="SAM" id="MobiDB-lite"/>
    </source>
</evidence>
<dbReference type="SUPFAM" id="SSF143865">
    <property type="entry name" value="CorA soluble domain-like"/>
    <property type="match status" value="1"/>
</dbReference>
<dbReference type="InterPro" id="IPR002523">
    <property type="entry name" value="MgTranspt_CorA/ZnTranspt_ZntB"/>
</dbReference>
<dbReference type="PANTHER" id="PTHR46494">
    <property type="entry name" value="CORA FAMILY METAL ION TRANSPORTER (EUROFUNG)"/>
    <property type="match status" value="1"/>
</dbReference>
<dbReference type="GO" id="GO:0015087">
    <property type="term" value="F:cobalt ion transmembrane transporter activity"/>
    <property type="evidence" value="ECO:0007669"/>
    <property type="project" value="TreeGrafter"/>
</dbReference>
<keyword evidence="7 9" id="KW-0472">Membrane</keyword>
<protein>
    <recommendedName>
        <fullName evidence="12">Cora-domain-containing protein</fullName>
    </recommendedName>
</protein>
<evidence type="ECO:0000256" key="6">
    <source>
        <dbReference type="ARBA" id="ARBA00022989"/>
    </source>
</evidence>
<name>A0A5C3QWC3_9AGAR</name>
<evidence type="ECO:0000256" key="1">
    <source>
        <dbReference type="ARBA" id="ARBA00004651"/>
    </source>
</evidence>
<evidence type="ECO:0000256" key="2">
    <source>
        <dbReference type="ARBA" id="ARBA00009765"/>
    </source>
</evidence>
<dbReference type="GO" id="GO:0050897">
    <property type="term" value="F:cobalt ion binding"/>
    <property type="evidence" value="ECO:0007669"/>
    <property type="project" value="TreeGrafter"/>
</dbReference>
<reference evidence="10 11" key="1">
    <citation type="journal article" date="2019" name="Nat. Ecol. Evol.">
        <title>Megaphylogeny resolves global patterns of mushroom evolution.</title>
        <authorList>
            <person name="Varga T."/>
            <person name="Krizsan K."/>
            <person name="Foldi C."/>
            <person name="Dima B."/>
            <person name="Sanchez-Garcia M."/>
            <person name="Sanchez-Ramirez S."/>
            <person name="Szollosi G.J."/>
            <person name="Szarkandi J.G."/>
            <person name="Papp V."/>
            <person name="Albert L."/>
            <person name="Andreopoulos W."/>
            <person name="Angelini C."/>
            <person name="Antonin V."/>
            <person name="Barry K.W."/>
            <person name="Bougher N.L."/>
            <person name="Buchanan P."/>
            <person name="Buyck B."/>
            <person name="Bense V."/>
            <person name="Catcheside P."/>
            <person name="Chovatia M."/>
            <person name="Cooper J."/>
            <person name="Damon W."/>
            <person name="Desjardin D."/>
            <person name="Finy P."/>
            <person name="Geml J."/>
            <person name="Haridas S."/>
            <person name="Hughes K."/>
            <person name="Justo A."/>
            <person name="Karasinski D."/>
            <person name="Kautmanova I."/>
            <person name="Kiss B."/>
            <person name="Kocsube S."/>
            <person name="Kotiranta H."/>
            <person name="LaButti K.M."/>
            <person name="Lechner B.E."/>
            <person name="Liimatainen K."/>
            <person name="Lipzen A."/>
            <person name="Lukacs Z."/>
            <person name="Mihaltcheva S."/>
            <person name="Morgado L.N."/>
            <person name="Niskanen T."/>
            <person name="Noordeloos M.E."/>
            <person name="Ohm R.A."/>
            <person name="Ortiz-Santana B."/>
            <person name="Ovrebo C."/>
            <person name="Racz N."/>
            <person name="Riley R."/>
            <person name="Savchenko A."/>
            <person name="Shiryaev A."/>
            <person name="Soop K."/>
            <person name="Spirin V."/>
            <person name="Szebenyi C."/>
            <person name="Tomsovsky M."/>
            <person name="Tulloss R.E."/>
            <person name="Uehling J."/>
            <person name="Grigoriev I.V."/>
            <person name="Vagvolgyi C."/>
            <person name="Papp T."/>
            <person name="Martin F.M."/>
            <person name="Miettinen O."/>
            <person name="Hibbett D.S."/>
            <person name="Nagy L.G."/>
        </authorList>
    </citation>
    <scope>NUCLEOTIDE SEQUENCE [LARGE SCALE GENOMIC DNA]</scope>
    <source>
        <strain evidence="10 11">CBS 309.79</strain>
    </source>
</reference>
<dbReference type="STRING" id="1884261.A0A5C3QWC3"/>
<dbReference type="InterPro" id="IPR045861">
    <property type="entry name" value="CorA_cytoplasmic_dom"/>
</dbReference>
<dbReference type="GO" id="GO:0000287">
    <property type="term" value="F:magnesium ion binding"/>
    <property type="evidence" value="ECO:0007669"/>
    <property type="project" value="TreeGrafter"/>
</dbReference>
<keyword evidence="4" id="KW-1003">Cell membrane</keyword>
<evidence type="ECO:0000256" key="3">
    <source>
        <dbReference type="ARBA" id="ARBA00022448"/>
    </source>
</evidence>
<feature type="region of interest" description="Disordered" evidence="8">
    <location>
        <begin position="164"/>
        <end position="183"/>
    </location>
</feature>
<dbReference type="GO" id="GO:0005886">
    <property type="term" value="C:plasma membrane"/>
    <property type="evidence" value="ECO:0007669"/>
    <property type="project" value="UniProtKB-SubCell"/>
</dbReference>
<keyword evidence="3" id="KW-0813">Transport</keyword>
<evidence type="ECO:0000256" key="7">
    <source>
        <dbReference type="ARBA" id="ARBA00023136"/>
    </source>
</evidence>
<dbReference type="AlphaFoldDB" id="A0A5C3QWC3"/>
<comment type="similarity">
    <text evidence="2">Belongs to the CorA metal ion transporter (MIT) (TC 1.A.35) family.</text>
</comment>
<dbReference type="PANTHER" id="PTHR46494:SF1">
    <property type="entry name" value="CORA FAMILY METAL ION TRANSPORTER (EUROFUNG)"/>
    <property type="match status" value="1"/>
</dbReference>
<dbReference type="EMBL" id="ML178815">
    <property type="protein sequence ID" value="TFL06285.1"/>
    <property type="molecule type" value="Genomic_DNA"/>
</dbReference>
<evidence type="ECO:0008006" key="12">
    <source>
        <dbReference type="Google" id="ProtNLM"/>
    </source>
</evidence>
<organism evidence="10 11">
    <name type="scientific">Pterulicium gracile</name>
    <dbReference type="NCBI Taxonomy" id="1884261"/>
    <lineage>
        <taxon>Eukaryota</taxon>
        <taxon>Fungi</taxon>
        <taxon>Dikarya</taxon>
        <taxon>Basidiomycota</taxon>
        <taxon>Agaricomycotina</taxon>
        <taxon>Agaricomycetes</taxon>
        <taxon>Agaricomycetidae</taxon>
        <taxon>Agaricales</taxon>
        <taxon>Pleurotineae</taxon>
        <taxon>Pterulaceae</taxon>
        <taxon>Pterulicium</taxon>
    </lineage>
</organism>
<sequence>MALGRSTSSVRRAACACPSASNTAGDFDGCNLHDDAGDEPGINPANESAHTRYGRIHEKCQIQVTDYSWDHYDTRSFENEDFVQFLSDQKVAFPRESDETPTVRWINVGGVSWDVLSALTMKYDIHSLALEDILRPQDRNSSKCDYFKKCLFVRIVCHTLRPGNNSQERETLEDGSMGSRSDPHIRALTHRWRRWTQHSSSEEALPTSKSSRLRFPGLPSSHSRRLARQRRQLIIEKLRDSAVQVQLAPVFLFLIKGGDTVISIYPASDMKLTKPIAKRLQDPSSGLRTSCDASLLIQSHLDLIIDLTLEIVEEYQDVISEIEKDLLYRPNMSSTKKLHIISADIHHLKRTLEPVQTMVEGLRKHDAERTMAAYFDYDMTKGYRGGKGDLTPNANQPRVGYMSYRTSIYLSDIQDHIEFALRSLDMFAGVTAHLIDFSFNMASYEMNERMKQLTVASIIFLPLTLLTGYFGMNFERMESVQNHSEFFFWMIALPVMGVLIPLFTGTAFWRMLRSFYRRFLLESIVGPSRAVDDP</sequence>